<keyword evidence="5" id="KW-0732">Signal</keyword>
<keyword evidence="6 14" id="KW-1133">Transmembrane helix</keyword>
<keyword evidence="2" id="KW-1003">Cell membrane</keyword>
<evidence type="ECO:0000313" key="16">
    <source>
        <dbReference type="Proteomes" id="UP001305702"/>
    </source>
</evidence>
<accession>A0AA96LAF6</accession>
<proteinExistence type="inferred from homology"/>
<dbReference type="KEGG" id="paun:MJA45_20720"/>
<keyword evidence="16" id="KW-1185">Reference proteome</keyword>
<evidence type="ECO:0000256" key="5">
    <source>
        <dbReference type="ARBA" id="ARBA00022729"/>
    </source>
</evidence>
<comment type="function">
    <text evidence="12">Catalyzes the acylation of glycosyl-4,4'-diaponeurosporenoate, i.e. the esterification of glucose at the C6'' position with the carboxyl group of the C(15) fatty acid 12-methyltetradecanoic acid, to yield staphyloxanthin. This is the last step in the biosynthesis of this orange pigment, present in most staphylococci strains.</text>
</comment>
<dbReference type="EMBL" id="CP130318">
    <property type="protein sequence ID" value="WNQ10026.1"/>
    <property type="molecule type" value="Genomic_DNA"/>
</dbReference>
<keyword evidence="3" id="KW-0808">Transferase</keyword>
<dbReference type="Proteomes" id="UP001305702">
    <property type="component" value="Chromosome"/>
</dbReference>
<evidence type="ECO:0000256" key="13">
    <source>
        <dbReference type="SAM" id="MobiDB-lite"/>
    </source>
</evidence>
<feature type="region of interest" description="Disordered" evidence="13">
    <location>
        <begin position="162"/>
        <end position="181"/>
    </location>
</feature>
<reference evidence="15 16" key="1">
    <citation type="submission" date="2022-02" db="EMBL/GenBank/DDBJ databases">
        <title>Paenibacillus sp. MBLB1776 Whole Genome Shotgun Sequencing.</title>
        <authorList>
            <person name="Hwang C.Y."/>
            <person name="Cho E.-S."/>
            <person name="Seo M.-J."/>
        </authorList>
    </citation>
    <scope>NUCLEOTIDE SEQUENCE [LARGE SCALE GENOMIC DNA]</scope>
    <source>
        <strain evidence="15 16">MBLB1776</strain>
    </source>
</reference>
<evidence type="ECO:0000256" key="4">
    <source>
        <dbReference type="ARBA" id="ARBA00022692"/>
    </source>
</evidence>
<evidence type="ECO:0000256" key="12">
    <source>
        <dbReference type="ARBA" id="ARBA00025324"/>
    </source>
</evidence>
<organism evidence="15 16">
    <name type="scientific">Paenibacillus aurantius</name>
    <dbReference type="NCBI Taxonomy" id="2918900"/>
    <lineage>
        <taxon>Bacteria</taxon>
        <taxon>Bacillati</taxon>
        <taxon>Bacillota</taxon>
        <taxon>Bacilli</taxon>
        <taxon>Bacillales</taxon>
        <taxon>Paenibacillaceae</taxon>
        <taxon>Paenibacillus</taxon>
    </lineage>
</organism>
<evidence type="ECO:0000256" key="2">
    <source>
        <dbReference type="ARBA" id="ARBA00022475"/>
    </source>
</evidence>
<keyword evidence="4 14" id="KW-0812">Transmembrane</keyword>
<comment type="similarity">
    <text evidence="10">Belongs to the acyltransferase CrtO family.</text>
</comment>
<dbReference type="Pfam" id="PF18927">
    <property type="entry name" value="CrtO"/>
    <property type="match status" value="1"/>
</dbReference>
<feature type="transmembrane region" description="Helical" evidence="14">
    <location>
        <begin position="12"/>
        <end position="31"/>
    </location>
</feature>
<name>A0AA96LAF6_9BACL</name>
<sequence>MRVLELPALGTLLLDIAAWLAIQLAAAYGCLKAPDRWFRETRWLRPWGLERGGRLYERGLAIKRWKGWLPDGGSWFKGGFSKKKLRSADSAYLSRFLLETRRAEVTHWLAMAPAPLFFLWNDRASGWILMGYALAANLPCIWVQRYNRIRLGRISSKTEREGSRCIRSDKHHPLPASRRSR</sequence>
<evidence type="ECO:0000256" key="10">
    <source>
        <dbReference type="ARBA" id="ARBA00023603"/>
    </source>
</evidence>
<evidence type="ECO:0000256" key="8">
    <source>
        <dbReference type="ARBA" id="ARBA00023315"/>
    </source>
</evidence>
<comment type="subcellular location">
    <subcellularLocation>
        <location evidence="1">Cell membrane</location>
        <topology evidence="1">Single-pass membrane protein</topology>
    </subcellularLocation>
</comment>
<feature type="compositionally biased region" description="Basic and acidic residues" evidence="13">
    <location>
        <begin position="162"/>
        <end position="172"/>
    </location>
</feature>
<dbReference type="InterPro" id="IPR044021">
    <property type="entry name" value="CrtO"/>
</dbReference>
<evidence type="ECO:0000256" key="11">
    <source>
        <dbReference type="ARBA" id="ARBA00023667"/>
    </source>
</evidence>
<evidence type="ECO:0000256" key="9">
    <source>
        <dbReference type="ARBA" id="ARBA00023588"/>
    </source>
</evidence>
<dbReference type="RefSeq" id="WP_315603800.1">
    <property type="nucleotide sequence ID" value="NZ_CP130318.1"/>
</dbReference>
<keyword evidence="8 15" id="KW-0012">Acyltransferase</keyword>
<evidence type="ECO:0000256" key="7">
    <source>
        <dbReference type="ARBA" id="ARBA00023136"/>
    </source>
</evidence>
<comment type="pathway">
    <text evidence="9">Carotenoid biosynthesis; staphyloxanthin biosynthesis; staphyloxanthin from farnesyl diphosphate: step 5/5.</text>
</comment>
<gene>
    <name evidence="15" type="ORF">MJA45_20720</name>
</gene>
<feature type="transmembrane region" description="Helical" evidence="14">
    <location>
        <begin position="126"/>
        <end position="143"/>
    </location>
</feature>
<evidence type="ECO:0000256" key="3">
    <source>
        <dbReference type="ARBA" id="ARBA00022679"/>
    </source>
</evidence>
<dbReference type="AlphaFoldDB" id="A0AA96LAF6"/>
<protein>
    <recommendedName>
        <fullName evidence="11">Glycosyl-4,4'-diaponeurosporenoate acyltransferase</fullName>
    </recommendedName>
</protein>
<evidence type="ECO:0000256" key="1">
    <source>
        <dbReference type="ARBA" id="ARBA00004162"/>
    </source>
</evidence>
<keyword evidence="7 14" id="KW-0472">Membrane</keyword>
<dbReference type="PROSITE" id="PS51257">
    <property type="entry name" value="PROKAR_LIPOPROTEIN"/>
    <property type="match status" value="1"/>
</dbReference>
<evidence type="ECO:0000313" key="15">
    <source>
        <dbReference type="EMBL" id="WNQ10026.1"/>
    </source>
</evidence>
<dbReference type="GO" id="GO:0016746">
    <property type="term" value="F:acyltransferase activity"/>
    <property type="evidence" value="ECO:0007669"/>
    <property type="project" value="UniProtKB-KW"/>
</dbReference>
<dbReference type="GO" id="GO:0005886">
    <property type="term" value="C:plasma membrane"/>
    <property type="evidence" value="ECO:0007669"/>
    <property type="project" value="UniProtKB-SubCell"/>
</dbReference>
<evidence type="ECO:0000256" key="14">
    <source>
        <dbReference type="SAM" id="Phobius"/>
    </source>
</evidence>
<evidence type="ECO:0000256" key="6">
    <source>
        <dbReference type="ARBA" id="ARBA00022989"/>
    </source>
</evidence>